<accession>A0ABS6E6P3</accession>
<name>A0ABS6E6P3_9FIRM</name>
<protein>
    <submittedName>
        <fullName evidence="1">PIG-L family deacetylase</fullName>
    </submittedName>
</protein>
<organism evidence="1 2">
    <name type="scientific">Tissierella simiarum</name>
    <dbReference type="NCBI Taxonomy" id="2841534"/>
    <lineage>
        <taxon>Bacteria</taxon>
        <taxon>Bacillati</taxon>
        <taxon>Bacillota</taxon>
        <taxon>Tissierellia</taxon>
        <taxon>Tissierellales</taxon>
        <taxon>Tissierellaceae</taxon>
        <taxon>Tissierella</taxon>
    </lineage>
</organism>
<dbReference type="Pfam" id="PF02585">
    <property type="entry name" value="PIG-L"/>
    <property type="match status" value="1"/>
</dbReference>
<dbReference type="Proteomes" id="UP000749471">
    <property type="component" value="Unassembled WGS sequence"/>
</dbReference>
<dbReference type="PANTHER" id="PTHR12993:SF11">
    <property type="entry name" value="N-ACETYLGLUCOSAMINYL-PHOSPHATIDYLINOSITOL DE-N-ACETYLASE"/>
    <property type="match status" value="1"/>
</dbReference>
<dbReference type="RefSeq" id="WP_216519662.1">
    <property type="nucleotide sequence ID" value="NZ_JAHLPM010000008.1"/>
</dbReference>
<keyword evidence="2" id="KW-1185">Reference proteome</keyword>
<comment type="caution">
    <text evidence="1">The sequence shown here is derived from an EMBL/GenBank/DDBJ whole genome shotgun (WGS) entry which is preliminary data.</text>
</comment>
<gene>
    <name evidence="1" type="ORF">KQI42_10825</name>
</gene>
<evidence type="ECO:0000313" key="2">
    <source>
        <dbReference type="Proteomes" id="UP000749471"/>
    </source>
</evidence>
<reference evidence="1 2" key="1">
    <citation type="submission" date="2021-06" db="EMBL/GenBank/DDBJ databases">
        <authorList>
            <person name="Sun Q."/>
            <person name="Li D."/>
        </authorList>
    </citation>
    <scope>NUCLEOTIDE SEQUENCE [LARGE SCALE GENOMIC DNA]</scope>
    <source>
        <strain evidence="1 2">MSJ-40</strain>
    </source>
</reference>
<sequence length="309" mass="35950">MVKKIVKAILKYPILFLNRIYTFFYYRTKDKKDEYLVDSMMDGKKILVLAPHVDDETIGLGGTLFKHKKNHSSMVLLYLTDGSGSTSSLPEEEVIRIRKEEGEGIKNLYGFDRLYFLDEKDGQLSSDKEELIKNLVEILKKENPDIIYTPFLIDGHKDHVETTKSLIKALEKWDSEFENIYMYEVNCPIDPIIVNCISPMDEALYNDKNKVYDTFSSQWAMDFTVFSLLDRRKKMFLNKEYGAEIFVKANLESAKGILKSLDEVGFAPEQFRQLSSEYTLVLSFKQGRKLKSLYNKEVKKVLDMEEARN</sequence>
<dbReference type="EMBL" id="JAHLPM010000008">
    <property type="protein sequence ID" value="MBU5438506.1"/>
    <property type="molecule type" value="Genomic_DNA"/>
</dbReference>
<evidence type="ECO:0000313" key="1">
    <source>
        <dbReference type="EMBL" id="MBU5438506.1"/>
    </source>
</evidence>
<dbReference type="InterPro" id="IPR003737">
    <property type="entry name" value="GlcNAc_PI_deacetylase-related"/>
</dbReference>
<dbReference type="PANTHER" id="PTHR12993">
    <property type="entry name" value="N-ACETYLGLUCOSAMINYL-PHOSPHATIDYLINOSITOL DE-N-ACETYLASE-RELATED"/>
    <property type="match status" value="1"/>
</dbReference>
<proteinExistence type="predicted"/>